<evidence type="ECO:0000256" key="2">
    <source>
        <dbReference type="ARBA" id="ARBA00022692"/>
    </source>
</evidence>
<protein>
    <recommendedName>
        <fullName evidence="6">MARVEL domain-containing protein</fullName>
    </recommendedName>
</protein>
<dbReference type="AlphaFoldDB" id="A0A3N4J9B0"/>
<feature type="transmembrane region" description="Helical" evidence="5">
    <location>
        <begin position="50"/>
        <end position="72"/>
    </location>
</feature>
<feature type="transmembrane region" description="Helical" evidence="5">
    <location>
        <begin position="14"/>
        <end position="38"/>
    </location>
</feature>
<keyword evidence="2 5" id="KW-0812">Transmembrane</keyword>
<dbReference type="Pfam" id="PF01284">
    <property type="entry name" value="MARVEL"/>
    <property type="match status" value="1"/>
</dbReference>
<dbReference type="GO" id="GO:0016020">
    <property type="term" value="C:membrane"/>
    <property type="evidence" value="ECO:0007669"/>
    <property type="project" value="UniProtKB-SubCell"/>
</dbReference>
<evidence type="ECO:0000313" key="8">
    <source>
        <dbReference type="Proteomes" id="UP000276215"/>
    </source>
</evidence>
<evidence type="ECO:0000256" key="4">
    <source>
        <dbReference type="ARBA" id="ARBA00023136"/>
    </source>
</evidence>
<keyword evidence="4 5" id="KW-0472">Membrane</keyword>
<feature type="transmembrane region" description="Helical" evidence="5">
    <location>
        <begin position="130"/>
        <end position="149"/>
    </location>
</feature>
<comment type="subcellular location">
    <subcellularLocation>
        <location evidence="1">Membrane</location>
        <topology evidence="1">Multi-pass membrane protein</topology>
    </subcellularLocation>
</comment>
<dbReference type="OrthoDB" id="10300914at2759"/>
<proteinExistence type="predicted"/>
<reference evidence="7 8" key="1">
    <citation type="journal article" date="2018" name="Nat. Ecol. Evol.">
        <title>Pezizomycetes genomes reveal the molecular basis of ectomycorrhizal truffle lifestyle.</title>
        <authorList>
            <person name="Murat C."/>
            <person name="Payen T."/>
            <person name="Noel B."/>
            <person name="Kuo A."/>
            <person name="Morin E."/>
            <person name="Chen J."/>
            <person name="Kohler A."/>
            <person name="Krizsan K."/>
            <person name="Balestrini R."/>
            <person name="Da Silva C."/>
            <person name="Montanini B."/>
            <person name="Hainaut M."/>
            <person name="Levati E."/>
            <person name="Barry K.W."/>
            <person name="Belfiori B."/>
            <person name="Cichocki N."/>
            <person name="Clum A."/>
            <person name="Dockter R.B."/>
            <person name="Fauchery L."/>
            <person name="Guy J."/>
            <person name="Iotti M."/>
            <person name="Le Tacon F."/>
            <person name="Lindquist E.A."/>
            <person name="Lipzen A."/>
            <person name="Malagnac F."/>
            <person name="Mello A."/>
            <person name="Molinier V."/>
            <person name="Miyauchi S."/>
            <person name="Poulain J."/>
            <person name="Riccioni C."/>
            <person name="Rubini A."/>
            <person name="Sitrit Y."/>
            <person name="Splivallo R."/>
            <person name="Traeger S."/>
            <person name="Wang M."/>
            <person name="Zifcakova L."/>
            <person name="Wipf D."/>
            <person name="Zambonelli A."/>
            <person name="Paolocci F."/>
            <person name="Nowrousian M."/>
            <person name="Ottonello S."/>
            <person name="Baldrian P."/>
            <person name="Spatafora J.W."/>
            <person name="Henrissat B."/>
            <person name="Nagy L.G."/>
            <person name="Aury J.M."/>
            <person name="Wincker P."/>
            <person name="Grigoriev I.V."/>
            <person name="Bonfante P."/>
            <person name="Martin F.M."/>
        </authorList>
    </citation>
    <scope>NUCLEOTIDE SEQUENCE [LARGE SCALE GENOMIC DNA]</scope>
    <source>
        <strain evidence="7 8">120613-1</strain>
    </source>
</reference>
<dbReference type="Proteomes" id="UP000276215">
    <property type="component" value="Unassembled WGS sequence"/>
</dbReference>
<gene>
    <name evidence="7" type="ORF">L873DRAFT_1389188</name>
</gene>
<organism evidence="7 8">
    <name type="scientific">Choiromyces venosus 120613-1</name>
    <dbReference type="NCBI Taxonomy" id="1336337"/>
    <lineage>
        <taxon>Eukaryota</taxon>
        <taxon>Fungi</taxon>
        <taxon>Dikarya</taxon>
        <taxon>Ascomycota</taxon>
        <taxon>Pezizomycotina</taxon>
        <taxon>Pezizomycetes</taxon>
        <taxon>Pezizales</taxon>
        <taxon>Tuberaceae</taxon>
        <taxon>Choiromyces</taxon>
    </lineage>
</organism>
<dbReference type="InterPro" id="IPR008253">
    <property type="entry name" value="Marvel"/>
</dbReference>
<keyword evidence="3 5" id="KW-1133">Transmembrane helix</keyword>
<evidence type="ECO:0000259" key="6">
    <source>
        <dbReference type="Pfam" id="PF01284"/>
    </source>
</evidence>
<sequence>MMTLDSRWRPLPTIWLWTIQILCILCVLGISAYDISYIRNTFHNRPSNRLIINILCSTTSLVASLVQVYLYLTSRLHPLITLFANTLLAFFWLAACFYQSVALGKLRRIIDKMCPHDFRSRFLWCQNPKMTLLFSVLALCTYSVFIIWACYTQRRALRKLKAWHSVQRRFGKYEDEGLLQDRDGLGAGESVTRLDELGGIRMSIGTGVGGRGE</sequence>
<dbReference type="EMBL" id="ML120432">
    <property type="protein sequence ID" value="RPA94883.1"/>
    <property type="molecule type" value="Genomic_DNA"/>
</dbReference>
<evidence type="ECO:0000256" key="3">
    <source>
        <dbReference type="ARBA" id="ARBA00022989"/>
    </source>
</evidence>
<keyword evidence="8" id="KW-1185">Reference proteome</keyword>
<name>A0A3N4J9B0_9PEZI</name>
<feature type="domain" description="MARVEL" evidence="6">
    <location>
        <begin position="15"/>
        <end position="144"/>
    </location>
</feature>
<evidence type="ECO:0000313" key="7">
    <source>
        <dbReference type="EMBL" id="RPA94883.1"/>
    </source>
</evidence>
<evidence type="ECO:0000256" key="1">
    <source>
        <dbReference type="ARBA" id="ARBA00004141"/>
    </source>
</evidence>
<feature type="transmembrane region" description="Helical" evidence="5">
    <location>
        <begin position="78"/>
        <end position="98"/>
    </location>
</feature>
<accession>A0A3N4J9B0</accession>
<evidence type="ECO:0000256" key="5">
    <source>
        <dbReference type="SAM" id="Phobius"/>
    </source>
</evidence>